<comment type="caution">
    <text evidence="7">The sequence shown here is derived from an EMBL/GenBank/DDBJ whole genome shotgun (WGS) entry which is preliminary data.</text>
</comment>
<keyword evidence="3" id="KW-0597">Phosphoprotein</keyword>
<evidence type="ECO:0000259" key="6">
    <source>
        <dbReference type="PROSITE" id="PS50075"/>
    </source>
</evidence>
<feature type="domain" description="Carrier" evidence="6">
    <location>
        <begin position="1036"/>
        <end position="1110"/>
    </location>
</feature>
<feature type="domain" description="Carrier" evidence="6">
    <location>
        <begin position="2571"/>
        <end position="2646"/>
    </location>
</feature>
<dbReference type="InterPro" id="IPR009081">
    <property type="entry name" value="PP-bd_ACP"/>
</dbReference>
<dbReference type="Gene3D" id="3.30.559.30">
    <property type="entry name" value="Nonribosomal peptide synthetase, condensation domain"/>
    <property type="match status" value="5"/>
</dbReference>
<dbReference type="InterPro" id="IPR025110">
    <property type="entry name" value="AMP-bd_C"/>
</dbReference>
<dbReference type="InterPro" id="IPR020806">
    <property type="entry name" value="PKS_PP-bd"/>
</dbReference>
<dbReference type="InterPro" id="IPR042099">
    <property type="entry name" value="ANL_N_sf"/>
</dbReference>
<dbReference type="CDD" id="cd05930">
    <property type="entry name" value="A_NRPS"/>
    <property type="match status" value="3"/>
</dbReference>
<organism evidence="7 8">
    <name type="scientific">Streptomyces coeruleofuscus</name>
    <dbReference type="NCBI Taxonomy" id="66879"/>
    <lineage>
        <taxon>Bacteria</taxon>
        <taxon>Bacillati</taxon>
        <taxon>Actinomycetota</taxon>
        <taxon>Actinomycetes</taxon>
        <taxon>Kitasatosporales</taxon>
        <taxon>Streptomycetaceae</taxon>
        <taxon>Streptomyces</taxon>
    </lineage>
</organism>
<dbReference type="Proteomes" id="UP001499986">
    <property type="component" value="Unassembled WGS sequence"/>
</dbReference>
<evidence type="ECO:0000256" key="2">
    <source>
        <dbReference type="ARBA" id="ARBA00022450"/>
    </source>
</evidence>
<dbReference type="Gene3D" id="2.30.38.10">
    <property type="entry name" value="Luciferase, Domain 3"/>
    <property type="match status" value="1"/>
</dbReference>
<gene>
    <name evidence="7" type="ORF">GCM10010255_35200</name>
</gene>
<dbReference type="SUPFAM" id="SSF47336">
    <property type="entry name" value="ACP-like"/>
    <property type="match status" value="3"/>
</dbReference>
<dbReference type="Gene3D" id="3.40.50.12780">
    <property type="entry name" value="N-terminal domain of ligase-like"/>
    <property type="match status" value="2"/>
</dbReference>
<keyword evidence="2" id="KW-0596">Phosphopantetheine</keyword>
<dbReference type="CDD" id="cd19534">
    <property type="entry name" value="E_NRPS"/>
    <property type="match status" value="2"/>
</dbReference>
<dbReference type="Pfam" id="PF00501">
    <property type="entry name" value="AMP-binding"/>
    <property type="match status" value="3"/>
</dbReference>
<dbReference type="InterPro" id="IPR023213">
    <property type="entry name" value="CAT-like_dom_sf"/>
</dbReference>
<dbReference type="PROSITE" id="PS00455">
    <property type="entry name" value="AMP_BINDING"/>
    <property type="match status" value="2"/>
</dbReference>
<evidence type="ECO:0000313" key="8">
    <source>
        <dbReference type="Proteomes" id="UP001499986"/>
    </source>
</evidence>
<keyword evidence="8" id="KW-1185">Reference proteome</keyword>
<dbReference type="Gene3D" id="3.30.559.10">
    <property type="entry name" value="Chloramphenicol acetyltransferase-like domain"/>
    <property type="match status" value="5"/>
</dbReference>
<evidence type="ECO:0000256" key="4">
    <source>
        <dbReference type="ARBA" id="ARBA00022737"/>
    </source>
</evidence>
<dbReference type="InterPro" id="IPR010060">
    <property type="entry name" value="NRPS_synth"/>
</dbReference>
<dbReference type="NCBIfam" id="TIGR01733">
    <property type="entry name" value="AA-adenyl-dom"/>
    <property type="match status" value="2"/>
</dbReference>
<reference evidence="7 8" key="1">
    <citation type="journal article" date="2019" name="Int. J. Syst. Evol. Microbiol.">
        <title>The Global Catalogue of Microorganisms (GCM) 10K type strain sequencing project: providing services to taxonomists for standard genome sequencing and annotation.</title>
        <authorList>
            <consortium name="The Broad Institute Genomics Platform"/>
            <consortium name="The Broad Institute Genome Sequencing Center for Infectious Disease"/>
            <person name="Wu L."/>
            <person name="Ma J."/>
        </authorList>
    </citation>
    <scope>NUCLEOTIDE SEQUENCE [LARGE SCALE GENOMIC DNA]</scope>
    <source>
        <strain evidence="7 8">JCM 4358</strain>
    </source>
</reference>
<dbReference type="NCBIfam" id="TIGR01720">
    <property type="entry name" value="NRPS-para261"/>
    <property type="match status" value="2"/>
</dbReference>
<dbReference type="InterPro" id="IPR020845">
    <property type="entry name" value="AMP-binding_CS"/>
</dbReference>
<dbReference type="InterPro" id="IPR045851">
    <property type="entry name" value="AMP-bd_C_sf"/>
</dbReference>
<accession>A0ABN3IAX3</accession>
<dbReference type="Pfam" id="PF00550">
    <property type="entry name" value="PP-binding"/>
    <property type="match status" value="3"/>
</dbReference>
<dbReference type="InterPro" id="IPR036736">
    <property type="entry name" value="ACP-like_sf"/>
</dbReference>
<dbReference type="PROSITE" id="PS50075">
    <property type="entry name" value="CARRIER"/>
    <property type="match status" value="3"/>
</dbReference>
<proteinExistence type="predicted"/>
<evidence type="ECO:0000256" key="1">
    <source>
        <dbReference type="ARBA" id="ARBA00001957"/>
    </source>
</evidence>
<dbReference type="InterPro" id="IPR010071">
    <property type="entry name" value="AA_adenyl_dom"/>
</dbReference>
<dbReference type="EMBL" id="BAAASE010000004">
    <property type="protein sequence ID" value="GAA2399577.1"/>
    <property type="molecule type" value="Genomic_DNA"/>
</dbReference>
<dbReference type="Pfam" id="PF13193">
    <property type="entry name" value="AMP-binding_C"/>
    <property type="match status" value="3"/>
</dbReference>
<dbReference type="Gene3D" id="1.10.1200.10">
    <property type="entry name" value="ACP-like"/>
    <property type="match status" value="3"/>
</dbReference>
<dbReference type="CDD" id="cd19543">
    <property type="entry name" value="DCL_NRPS"/>
    <property type="match status" value="1"/>
</dbReference>
<dbReference type="Gene3D" id="3.40.50.980">
    <property type="match status" value="2"/>
</dbReference>
<evidence type="ECO:0000313" key="7">
    <source>
        <dbReference type="EMBL" id="GAA2399577.1"/>
    </source>
</evidence>
<dbReference type="Gene3D" id="3.30.300.30">
    <property type="match status" value="3"/>
</dbReference>
<dbReference type="InterPro" id="IPR006162">
    <property type="entry name" value="Ppantetheine_attach_site"/>
</dbReference>
<dbReference type="SUPFAM" id="SSF52777">
    <property type="entry name" value="CoA-dependent acyltransferases"/>
    <property type="match status" value="10"/>
</dbReference>
<protein>
    <recommendedName>
        <fullName evidence="6">Carrier domain-containing protein</fullName>
    </recommendedName>
</protein>
<keyword evidence="4" id="KW-0677">Repeat</keyword>
<evidence type="ECO:0000256" key="3">
    <source>
        <dbReference type="ARBA" id="ARBA00022553"/>
    </source>
</evidence>
<dbReference type="SUPFAM" id="SSF56801">
    <property type="entry name" value="Acetyl-CoA synthetase-like"/>
    <property type="match status" value="3"/>
</dbReference>
<dbReference type="SMART" id="SM00823">
    <property type="entry name" value="PKS_PP"/>
    <property type="match status" value="3"/>
</dbReference>
<evidence type="ECO:0000256" key="5">
    <source>
        <dbReference type="ARBA" id="ARBA00023194"/>
    </source>
</evidence>
<comment type="cofactor">
    <cofactor evidence="1">
        <name>pantetheine 4'-phosphate</name>
        <dbReference type="ChEBI" id="CHEBI:47942"/>
    </cofactor>
</comment>
<dbReference type="Pfam" id="PF00668">
    <property type="entry name" value="Condensation"/>
    <property type="match status" value="5"/>
</dbReference>
<keyword evidence="5" id="KW-0045">Antibiotic biosynthesis</keyword>
<feature type="domain" description="Carrier" evidence="6">
    <location>
        <begin position="3646"/>
        <end position="3720"/>
    </location>
</feature>
<dbReference type="PROSITE" id="PS00012">
    <property type="entry name" value="PHOSPHOPANTETHEINE"/>
    <property type="match status" value="2"/>
</dbReference>
<dbReference type="PANTHER" id="PTHR45527:SF1">
    <property type="entry name" value="FATTY ACID SYNTHASE"/>
    <property type="match status" value="1"/>
</dbReference>
<dbReference type="PANTHER" id="PTHR45527">
    <property type="entry name" value="NONRIBOSOMAL PEPTIDE SYNTHETASE"/>
    <property type="match status" value="1"/>
</dbReference>
<sequence>MNKDHRTSLSDRLAAVPAHLREELLRRLAGRGTAAPAPDRIGTRARPPLLPLSSGQQSMWFLTGLNPEGSEYTSAFGLRLRGALDTKALAAAVDLLVERHEVLRTTYRSEDGRVRQLVHAPETGVLTFAVPAESAGSAGSVDSGNVETAVREELARPFDLDAGPLLRARLFRAAPEEHLLLITAHHSVIDGWSSGVLFNELGTAYAALTKGATPELPPVSVQYADYALWQREWLAGKELDEGLSYWKERLQGAVPLDLPADRPRPAVRGSAGAVFRYRVPAPLTERLKELAHEQGTTLFVVLMAGFQLLAARSSGQRDVTVGTVTSGRGRPELERAVGFFVNTIALRTRVDESEPFTGLLAQVREHVLNGFEHDEVPFERVVEALEATRDPSRTPVFQTMLFLQNAMGQLPELPGVTVETMELPRWEADYDLSLEFQEADGGLDAGIQYSTELFDEPSVAALAEQLVELLDTVCERPQEPLRRLPLGTREARARLRGTWDATRAATEADPGTVVEAFERQAARTPDAIALVHHGEELTFAGLSRRANRLAHHLIGRGAGAEDTVVLALPRTADFVVAFWAVLKAGSVAVPVNTGEPAERVADAVRTAAPALVLTSRELRAAIPATGTSSAATPPCLVLDEPDTVAALAGEPDRDPDGPVRKAAPGPANAACVIHTSGSTGRPQAVVVEHRALANQLARHRRELFGPAEESLGRKLRVALNAGSVFDPSWNPLFWLADGHTLVLVPGEVRPNAEDLVACTREQRIDLLQLTPTLIRPSLTAGLLAPGGVHRPSVLVLGGEAVDEELWRELSAAPGLTAYSFYGPAECTSDTVVARVDGSRPPALGLPTRNTRAYVLDEQLRPVPDGVRGELYLAGDPVGRGYPYRRGLTAERFVADPFGAPGSRMYRTGDLVLRARDGRLEFLGRADDEAEIDGVRAEPDRAEAALRSHPAVRDCAVVAREARSGGHRLVAFAVPADGADLDPAVLREHVRGLLPEPMIPAVFTAVAALPRTPGGKLDRNALPATPYLDEPAAGHTPARTPVEQALADIWSELLGVDQVGMDDNFFALGGDSILSIQVVSRARAAGLRLKSKDILVKQTIARIAPGVTETSGSAPAATVWQGGPAPLGPIQQSLLGDGDEVPRYSMSLLVELAPGTDQDLLPRAVSALLEQHPALRTRFRREDGRWVQEQVARETAQVYTHRDLSGLPAGEQEAGAYETALRETAAAARAEVDPLHGPLLRAVLLTRGPDEAPRLLLTAHHLVVDGVSWRILLDDLTTAYEQLAAGRPVDLGPATTPFTEWTARLADHVRSGGLDAELPYWTRIAEREPYVIPVDHDGQQALNTAGTLGRLDFSLDPQETAALLRQAPRAYLTRVDDLLLTALGSTLADWTGDGRVAIGMEGHGREEILDGVDLSRTVGWFTSVYPVELDLTARAGWGERVKAVKEQLRAVPGKGLGYGALAAFRPGGLGAAPPALPVTFNYHGQLDGTFAAGSLLRAHLGDPGGQLDADHPRDHLIEVVGAVEDGALTLSWHYSTAVHDQDTVRRLGRSVLAGLREILAHCAAPDAGGRTPSDFPLVGLAQDTLDRLVGDGRAIADVLPLTPLQSGMLFHTLVDADSTAYVDQLVLRLDGVTDPEALAAAWRGVFERTDVLRATVRWEGLPEPVQLLRTDLELPVTRLDWLALTKEQREAELDELLRTDREAGIDLREGPLMRITLARVADDTVYLLWTFSHLLLDGWSTAAVFGDVLENYQAAAARRTPALPSRPPFRDYLAWLSGQDREAGLAHWRNLLSGFTAPNSLLADHQPRASHSSRATASQRLDLDADVARRLADWCRGSRVTLNTLVQGAWATLLARHSGDTDVVFGAVVSGRTPELPGVEDSIGMFVNTIPVRVRLERETEDFGAWLRALQAAQAESAAHDYLSLTDIRRCADGLAPGDRLFDSVVVFENYPIAEGSQGRDGIAVSVLRATDAGTVPLTLSCHFDSTLRCELLYDPEMFSPDTAGRVLAQLRALLGSVAEDPGRPPLELPWIPADERRLLDEWNDTSRPRRPERLVQELFEDQARRTPDRAAVLDAEGDVALTFRALDERANRLAHRLRSAGAGRGQRVALHLQRSTDMVTAVLAVLKAGAAYVPLDPEYPYERLEILLADAAPAVVLTQEAVAGLLPPTGAAVLPVDADHTLWTEGPCTAPATGAEPDDPAYVVYTSGSTGQPKGVVVTHRNLVHIAGAWDELYDLTGKKLRFVSVTSLSVDLFFSDVLRSVFFGGSVLVVPTDLVTDPARLLALVERTGGTAIELVPSLAKALVEEVRESGGKLPRLDLMSVGSEGWHVDDCRELLAHVHPSTMVVNAYGATEATVDSTVLVLDPALLERYAESATYVPIGRPIANTTVHLLDEEGSLVPVGVPGQVHIGGDGVSAGYWNRPEMTAKHFVADPFTPGGRLYRPGDLARWRPDGTLEFLGRADHQVKIRGFRIEPGEVESALAALDEISEAVVVARRDDGRDRLVGYVVPAAGNLDLTQLRARLGAVLAPAMVPSAFVVLDRIPLLPSGKTDRRSLPSPGPEQGTAATYVAPDGPLEALIADVWAQILGVERVGAADDFFELGGDSLLTIRVISRLRAAVGTTLSPRALFSAPTVRALAALVTEHAATGHSEAGGGAVVPVPREEAGRVTPLPLSFGQQRLWFLNRFDPVGAEYNSPLGLRIPGPVDAAALELALADLTDRHETLRTTFEDVQGEGRQLIHPVGRTVPLLRTDLSHLTGDEREARLREVLAADGGHVFDLRRGPLLRARLIRLAENEHVLTLCLHHIITDGRSAGILVRDLDALYRARLEGVPASLPEQAMDFADFAVWQRRRWDTEGTRQLAYWKERLDGLEPLSLPTDRPLPPVRSTTGAQVEFQVAPDVAQRLRKLGGARGATLFVALVAATKLLLSHYSGQDDIAVGTVSAGRDRPEFENVAGFFVDTLVLRSEVDWGSDFDGFLEVVRETVKGAFAHADVPFDRLVEALRPDRDPSRTPLFSAMVVLQDVRDEQPSFGTAERVTEFGLPTSGAAFDLTFQFQEANGGLDAALQYSVGLFDASTAQRMVRALLTLLDSVTAEPHRPLRELPYVPDEPPAPLAHRAWHDEPADDEADLLPHQVIRRRALERPDAVAVVAHDGGEVTYAELEARADSLARHLVERGVRPDVLVGVFADRSVDMVVGALAVLKAGGGYVPLDPQYPAERVEAMITGTAVPLVLVQPHLEERLPAGDHTVIRLSTSREPAAPSRSKVSLPGEEDCPYELTADHIAYVVHTSGSTGRPKAVTITHGSIGRAARVLRRAWGITEDSRILQYAPASFDGGVCDLFCTLTAGATMCLTSPRPAPDPAAEVIRTGATVAVLPPALLAAMDPERLKGRLATIAAAGDVCSPGLVRAWAPGRAFFNVYGPSECTLVTTLWSPGTAEDGDIGAAGVPVGTPFPYAGTRVLDRFLRPVPVGVPGELYIDGPGLARGYARQPGLTAERFVADPYGAPGSRMYRTGDLVRRRSDGNLEFIGRVDGQVKVRGHRVEPGEIEALLLRQPGVADAAVTVWKEDGGRELLAAYVSPEPAVRTQDVDSDALRATVAATLPGYMVPATVQVLERLPLGTNGKVDRGRLPRPAAGNGSANGYLAPRNEREEILARVWAETLGIDRVGVEDRFFDLGGDSILSIQVMARARRAGLLLNTQDIFLHQTVAELAAVAELTDGAATRRPPAVGPVPLTPVQRWFFATHDVPHHFNQSTLVELRGRADEPALRAALAALVEHHDALRMRYTRDGDRWSQQNPEYRPGTDVLRVVDASGTPDDELDALLEREAVRTQSGFALDQGPLLAAVLFDRGEARRGRLFVTVHHLVVDTVSWNILLDDLEIAYGQAAERAEIDLGPRSTTFQEWSTQLAAHVREGGFDHELPYWQGVDTDVPLPRDFDGPTPTVADSRQIPVRLTEAESALLTDHAPTVYRTRVEEVALSALARVLARWTGRGAVAVDLEGHGRERLLDGVDLSRTVGWFTSVYPVRLSVPEGADWRTITRSVRRQLRAVPNKGMGYGPLRHLRAADDGSGPLLGGPDPEVVFNFLGRHRTESRSEERPGQGLCHAVHGAIGQDLSPDDRADHILEIVGGIQDGRLEFTWYYSAAVHEERTIAALAADFGHCLRELARECAEAVR</sequence>
<dbReference type="NCBIfam" id="NF003417">
    <property type="entry name" value="PRK04813.1"/>
    <property type="match status" value="4"/>
</dbReference>
<name>A0ABN3IAX3_9ACTN</name>
<dbReference type="InterPro" id="IPR000873">
    <property type="entry name" value="AMP-dep_synth/lig_dom"/>
</dbReference>
<dbReference type="CDD" id="cd19531">
    <property type="entry name" value="LCL_NRPS-like"/>
    <property type="match status" value="2"/>
</dbReference>
<dbReference type="InterPro" id="IPR001242">
    <property type="entry name" value="Condensation_dom"/>
</dbReference>